<evidence type="ECO:0000313" key="1">
    <source>
        <dbReference type="EMBL" id="ETM00781.1"/>
    </source>
</evidence>
<organism evidence="1">
    <name type="scientific">Phytophthora nicotianae</name>
    <name type="common">Potato buckeye rot agent</name>
    <name type="synonym">Phytophthora parasitica</name>
    <dbReference type="NCBI Taxonomy" id="4792"/>
    <lineage>
        <taxon>Eukaryota</taxon>
        <taxon>Sar</taxon>
        <taxon>Stramenopiles</taxon>
        <taxon>Oomycota</taxon>
        <taxon>Peronosporomycetes</taxon>
        <taxon>Peronosporales</taxon>
        <taxon>Peronosporaceae</taxon>
        <taxon>Phytophthora</taxon>
    </lineage>
</organism>
<dbReference type="AlphaFoldDB" id="W2LVX5"/>
<dbReference type="EMBL" id="KI677891">
    <property type="protein sequence ID" value="ETM00781.1"/>
    <property type="molecule type" value="Genomic_DNA"/>
</dbReference>
<sequence>LKPFESVSTLLGAQVYPTLSLVMSGIDAIEAVIKNKHIFDSKLNAAGSEGYVDEVRAWMIECQKKVSSFTYSGSGSTNRNVLLLTGSPIWTPV</sequence>
<dbReference type="OrthoDB" id="145257at2759"/>
<name>W2LVX5_PHYNI</name>
<accession>W2LVX5</accession>
<protein>
    <submittedName>
        <fullName evidence="1">Uncharacterized protein</fullName>
    </submittedName>
</protein>
<reference evidence="1" key="1">
    <citation type="submission" date="2013-11" db="EMBL/GenBank/DDBJ databases">
        <title>The Genome Sequence of Phytophthora parasitica CHvinca01.</title>
        <authorList>
            <consortium name="The Broad Institute Genomics Platform"/>
            <person name="Russ C."/>
            <person name="Tyler B."/>
            <person name="Panabieres F."/>
            <person name="Shan W."/>
            <person name="Tripathy S."/>
            <person name="Grunwald N."/>
            <person name="Machado M."/>
            <person name="Johnson C.S."/>
            <person name="Arredondo F."/>
            <person name="Hong C."/>
            <person name="Coffey M."/>
            <person name="Young S.K."/>
            <person name="Zeng Q."/>
            <person name="Gargeya S."/>
            <person name="Fitzgerald M."/>
            <person name="Abouelleil A."/>
            <person name="Alvarado L."/>
            <person name="Chapman S.B."/>
            <person name="Gainer-Dewar J."/>
            <person name="Goldberg J."/>
            <person name="Griggs A."/>
            <person name="Gujja S."/>
            <person name="Hansen M."/>
            <person name="Howarth C."/>
            <person name="Imamovic A."/>
            <person name="Ireland A."/>
            <person name="Larimer J."/>
            <person name="McCowan C."/>
            <person name="Murphy C."/>
            <person name="Pearson M."/>
            <person name="Poon T.W."/>
            <person name="Priest M."/>
            <person name="Roberts A."/>
            <person name="Saif S."/>
            <person name="Shea T."/>
            <person name="Sykes S."/>
            <person name="Wortman J."/>
            <person name="Nusbaum C."/>
            <person name="Birren B."/>
        </authorList>
    </citation>
    <scope>NUCLEOTIDE SEQUENCE [LARGE SCALE GENOMIC DNA]</scope>
    <source>
        <strain evidence="1">CHvinca01</strain>
    </source>
</reference>
<feature type="non-terminal residue" evidence="1">
    <location>
        <position position="1"/>
    </location>
</feature>
<proteinExistence type="predicted"/>
<gene>
    <name evidence="1" type="ORF">L917_02536</name>
</gene>
<dbReference type="Proteomes" id="UP000054423">
    <property type="component" value="Unassembled WGS sequence"/>
</dbReference>